<dbReference type="EMBL" id="RQTC01000076">
    <property type="protein sequence ID" value="RZH94090.1"/>
    <property type="molecule type" value="Genomic_DNA"/>
</dbReference>
<feature type="non-terminal residue" evidence="3">
    <location>
        <position position="47"/>
    </location>
</feature>
<evidence type="ECO:0000256" key="1">
    <source>
        <dbReference type="SAM" id="SignalP"/>
    </source>
</evidence>
<protein>
    <submittedName>
        <fullName evidence="3">LysM domain-containing protein</fullName>
    </submittedName>
</protein>
<organism evidence="3 4">
    <name type="scientific">Staphylococcus aureus</name>
    <dbReference type="NCBI Taxonomy" id="1280"/>
    <lineage>
        <taxon>Bacteria</taxon>
        <taxon>Bacillati</taxon>
        <taxon>Bacillota</taxon>
        <taxon>Bacilli</taxon>
        <taxon>Bacillales</taxon>
        <taxon>Staphylococcaceae</taxon>
        <taxon>Staphylococcus</taxon>
    </lineage>
</organism>
<evidence type="ECO:0000313" key="4">
    <source>
        <dbReference type="Proteomes" id="UP000293434"/>
    </source>
</evidence>
<sequence>MQKKVIAAIIGTSAISAVAATQANAATTHTVKPGESVWAISNKYGIS</sequence>
<gene>
    <name evidence="3" type="ORF">EIG94_05580</name>
</gene>
<name>A0AB74E3I2_STAAU</name>
<dbReference type="Proteomes" id="UP000293434">
    <property type="component" value="Unassembled WGS sequence"/>
</dbReference>
<keyword evidence="1" id="KW-0732">Signal</keyword>
<reference evidence="3 4" key="1">
    <citation type="submission" date="2018-11" db="EMBL/GenBank/DDBJ databases">
        <title>Genomic profiling of Staphylococcus species from a Poultry farm system in KwaZulu-Natal, South Africa.</title>
        <authorList>
            <person name="Amoako D.G."/>
            <person name="Somboro A.M."/>
            <person name="Abia A.L.K."/>
            <person name="Bester L.A."/>
            <person name="Essack S.Y."/>
        </authorList>
    </citation>
    <scope>NUCLEOTIDE SEQUENCE [LARGE SCALE GENOMIC DNA]</scope>
    <source>
        <strain evidence="3 4">SA9</strain>
    </source>
</reference>
<dbReference type="CDD" id="cd00118">
    <property type="entry name" value="LysM"/>
    <property type="match status" value="1"/>
</dbReference>
<dbReference type="Pfam" id="PF01476">
    <property type="entry name" value="LysM"/>
    <property type="match status" value="1"/>
</dbReference>
<feature type="chain" id="PRO_5044501854" evidence="1">
    <location>
        <begin position="20"/>
        <end position="47"/>
    </location>
</feature>
<dbReference type="AlphaFoldDB" id="A0AB74E3I2"/>
<feature type="signal peptide" evidence="1">
    <location>
        <begin position="1"/>
        <end position="19"/>
    </location>
</feature>
<comment type="caution">
    <text evidence="3">The sequence shown here is derived from an EMBL/GenBank/DDBJ whole genome shotgun (WGS) entry which is preliminary data.</text>
</comment>
<dbReference type="PROSITE" id="PS51782">
    <property type="entry name" value="LYSM"/>
    <property type="match status" value="1"/>
</dbReference>
<evidence type="ECO:0000259" key="2">
    <source>
        <dbReference type="PROSITE" id="PS51782"/>
    </source>
</evidence>
<proteinExistence type="predicted"/>
<dbReference type="InterPro" id="IPR036779">
    <property type="entry name" value="LysM_dom_sf"/>
</dbReference>
<feature type="domain" description="LysM" evidence="2">
    <location>
        <begin position="27"/>
        <end position="47"/>
    </location>
</feature>
<evidence type="ECO:0000313" key="3">
    <source>
        <dbReference type="EMBL" id="RZH94090.1"/>
    </source>
</evidence>
<dbReference type="InterPro" id="IPR018392">
    <property type="entry name" value="LysM"/>
</dbReference>
<dbReference type="RefSeq" id="WP_130132899.1">
    <property type="nucleotide sequence ID" value="NZ_RQTC01000076.1"/>
</dbReference>
<accession>A0AB74E3I2</accession>
<dbReference type="Gene3D" id="3.10.350.10">
    <property type="entry name" value="LysM domain"/>
    <property type="match status" value="1"/>
</dbReference>